<comment type="subcellular location">
    <subcellularLocation>
        <location evidence="1">Membrane</location>
        <topology evidence="1">Multi-pass membrane protein</topology>
    </subcellularLocation>
</comment>
<dbReference type="GO" id="GO:0015499">
    <property type="term" value="F:formate transmembrane transporter activity"/>
    <property type="evidence" value="ECO:0007669"/>
    <property type="project" value="TreeGrafter"/>
</dbReference>
<dbReference type="Pfam" id="PF01226">
    <property type="entry name" value="Form_Nir_trans"/>
    <property type="match status" value="1"/>
</dbReference>
<organism evidence="7 8">
    <name type="scientific">Xylanimonas ulmi</name>
    <dbReference type="NCBI Taxonomy" id="228973"/>
    <lineage>
        <taxon>Bacteria</taxon>
        <taxon>Bacillati</taxon>
        <taxon>Actinomycetota</taxon>
        <taxon>Actinomycetes</taxon>
        <taxon>Micrococcales</taxon>
        <taxon>Promicromonosporaceae</taxon>
        <taxon>Xylanimonas</taxon>
    </lineage>
</organism>
<evidence type="ECO:0000256" key="5">
    <source>
        <dbReference type="ARBA" id="ARBA00049660"/>
    </source>
</evidence>
<evidence type="ECO:0000256" key="1">
    <source>
        <dbReference type="ARBA" id="ARBA00004141"/>
    </source>
</evidence>
<evidence type="ECO:0000313" key="8">
    <source>
        <dbReference type="Proteomes" id="UP000293852"/>
    </source>
</evidence>
<evidence type="ECO:0000256" key="6">
    <source>
        <dbReference type="SAM" id="Phobius"/>
    </source>
</evidence>
<feature type="transmembrane region" description="Helical" evidence="6">
    <location>
        <begin position="109"/>
        <end position="132"/>
    </location>
</feature>
<protein>
    <submittedName>
        <fullName evidence="7">Formate/nitrite transporter FocA (FNT family)</fullName>
    </submittedName>
</protein>
<dbReference type="PANTHER" id="PTHR30520:SF6">
    <property type="entry name" value="FORMATE_NITRATE FAMILY TRANSPORTER (EUROFUNG)"/>
    <property type="match status" value="1"/>
</dbReference>
<comment type="similarity">
    <text evidence="5">Belongs to the FNT transporter (TC 1.A.16) family.</text>
</comment>
<dbReference type="Gene3D" id="1.20.1080.10">
    <property type="entry name" value="Glycerol uptake facilitator protein"/>
    <property type="match status" value="1"/>
</dbReference>
<evidence type="ECO:0000256" key="2">
    <source>
        <dbReference type="ARBA" id="ARBA00022692"/>
    </source>
</evidence>
<feature type="transmembrane region" description="Helical" evidence="6">
    <location>
        <begin position="158"/>
        <end position="181"/>
    </location>
</feature>
<evidence type="ECO:0000256" key="3">
    <source>
        <dbReference type="ARBA" id="ARBA00022989"/>
    </source>
</evidence>
<dbReference type="Proteomes" id="UP000293852">
    <property type="component" value="Unassembled WGS sequence"/>
</dbReference>
<dbReference type="AlphaFoldDB" id="A0A4Q7M6S8"/>
<feature type="transmembrane region" description="Helical" evidence="6">
    <location>
        <begin position="69"/>
        <end position="97"/>
    </location>
</feature>
<dbReference type="PANTHER" id="PTHR30520">
    <property type="entry name" value="FORMATE TRANSPORTER-RELATED"/>
    <property type="match status" value="1"/>
</dbReference>
<keyword evidence="8" id="KW-1185">Reference proteome</keyword>
<sequence>MSEVLTTHSTVSPTAVVDEMVTTGAYKAARPARKIMVQAILASFVFGAVTLLAGTVATQTGVNFTGALVFPMALVIVILLGLELVTSTMGLVPLAWWRGQARGVDVFRAIGWALLGHIIGCGIFAFVAWATITEMGHDLDAPVAVWIRGLAEHKTHGYQALGVGAGLSLVFLRAVLCNWLVSLGAVMGMTSRTTGGKIAAIWLPITLFFGLQWEHSVVNLFVIPAAMLMGADITFADWWLWNEIPVILGNLVGAATLTGAGLWLAHHGSMPWRRREVAPRVRH</sequence>
<proteinExistence type="inferred from homology"/>
<keyword evidence="4 6" id="KW-0472">Membrane</keyword>
<dbReference type="EMBL" id="SGWX01000001">
    <property type="protein sequence ID" value="RZS62318.1"/>
    <property type="molecule type" value="Genomic_DNA"/>
</dbReference>
<keyword evidence="2 6" id="KW-0812">Transmembrane</keyword>
<gene>
    <name evidence="7" type="ORF">EV386_2650</name>
</gene>
<comment type="caution">
    <text evidence="7">The sequence shown here is derived from an EMBL/GenBank/DDBJ whole genome shotgun (WGS) entry which is preliminary data.</text>
</comment>
<evidence type="ECO:0000313" key="7">
    <source>
        <dbReference type="EMBL" id="RZS62318.1"/>
    </source>
</evidence>
<evidence type="ECO:0000256" key="4">
    <source>
        <dbReference type="ARBA" id="ARBA00023136"/>
    </source>
</evidence>
<reference evidence="7 8" key="1">
    <citation type="submission" date="2019-02" db="EMBL/GenBank/DDBJ databases">
        <title>Sequencing the genomes of 1000 actinobacteria strains.</title>
        <authorList>
            <person name="Klenk H.-P."/>
        </authorList>
    </citation>
    <scope>NUCLEOTIDE SEQUENCE [LARGE SCALE GENOMIC DNA]</scope>
    <source>
        <strain evidence="7 8">DSM 16932</strain>
    </source>
</reference>
<feature type="transmembrane region" description="Helical" evidence="6">
    <location>
        <begin position="217"/>
        <end position="241"/>
    </location>
</feature>
<accession>A0A4Q7M6S8</accession>
<dbReference type="GO" id="GO:0005886">
    <property type="term" value="C:plasma membrane"/>
    <property type="evidence" value="ECO:0007669"/>
    <property type="project" value="TreeGrafter"/>
</dbReference>
<keyword evidence="3 6" id="KW-1133">Transmembrane helix</keyword>
<dbReference type="InterPro" id="IPR023271">
    <property type="entry name" value="Aquaporin-like"/>
</dbReference>
<feature type="transmembrane region" description="Helical" evidence="6">
    <location>
        <begin position="35"/>
        <end position="57"/>
    </location>
</feature>
<name>A0A4Q7M6S8_9MICO</name>
<dbReference type="InterPro" id="IPR000292">
    <property type="entry name" value="For/NO2_transpt"/>
</dbReference>
<feature type="transmembrane region" description="Helical" evidence="6">
    <location>
        <begin position="247"/>
        <end position="265"/>
    </location>
</feature>